<protein>
    <submittedName>
        <fullName evidence="9">Cytochrome c biogenesis protein ResB</fullName>
    </submittedName>
</protein>
<keyword evidence="10" id="KW-1185">Reference proteome</keyword>
<dbReference type="InterPro" id="IPR023494">
    <property type="entry name" value="Cyt_c_bgen_Ccs1/CcsB/ResB"/>
</dbReference>
<organism evidence="9 10">
    <name type="scientific">Streptosporangium fragile</name>
    <dbReference type="NCBI Taxonomy" id="46186"/>
    <lineage>
        <taxon>Bacteria</taxon>
        <taxon>Bacillati</taxon>
        <taxon>Actinomycetota</taxon>
        <taxon>Actinomycetes</taxon>
        <taxon>Streptosporangiales</taxon>
        <taxon>Streptosporangiaceae</taxon>
        <taxon>Streptosporangium</taxon>
    </lineage>
</organism>
<dbReference type="PANTHER" id="PTHR31566:SF0">
    <property type="entry name" value="CYTOCHROME C BIOGENESIS PROTEIN CCS1, CHLOROPLASTIC"/>
    <property type="match status" value="1"/>
</dbReference>
<name>A0ABP6IEQ1_9ACTN</name>
<feature type="compositionally biased region" description="Basic and acidic residues" evidence="6">
    <location>
        <begin position="1"/>
        <end position="14"/>
    </location>
</feature>
<evidence type="ECO:0000256" key="1">
    <source>
        <dbReference type="ARBA" id="ARBA00004141"/>
    </source>
</evidence>
<gene>
    <name evidence="9" type="ORF">GCM10010517_27420</name>
</gene>
<evidence type="ECO:0000256" key="2">
    <source>
        <dbReference type="ARBA" id="ARBA00022692"/>
    </source>
</evidence>
<feature type="transmembrane region" description="Helical" evidence="7">
    <location>
        <begin position="254"/>
        <end position="275"/>
    </location>
</feature>
<feature type="region of interest" description="Disordered" evidence="6">
    <location>
        <begin position="1"/>
        <end position="87"/>
    </location>
</feature>
<evidence type="ECO:0000256" key="4">
    <source>
        <dbReference type="ARBA" id="ARBA00022989"/>
    </source>
</evidence>
<dbReference type="PANTHER" id="PTHR31566">
    <property type="entry name" value="CYTOCHROME C BIOGENESIS PROTEIN CCS1, CHLOROPLASTIC"/>
    <property type="match status" value="1"/>
</dbReference>
<dbReference type="EMBL" id="BAAAVI010000016">
    <property type="protein sequence ID" value="GAA2867769.1"/>
    <property type="molecule type" value="Genomic_DNA"/>
</dbReference>
<comment type="subcellular location">
    <subcellularLocation>
        <location evidence="1">Membrane</location>
        <topology evidence="1">Multi-pass membrane protein</topology>
    </subcellularLocation>
</comment>
<sequence length="611" mass="65078">MGHVEPGGRERAVSEADPDTTTGRSGRGPVTDVAGPAGPADSADRGRGADQALDREQGPDRGESAERGTSVPQGTRAASAAGAGPAGEGGPAGFGLAGWARWFWRTLTSMRTALILLFLFALASIPGSIWPQRGVSDAKVAQYFTDSPQLAEWLDRFWLFDVFKAPWFAAIYLLLFLSLIGCVLPRTTAHLRELRRKPPAAPRNLSRLPQHASFEADLTVEAAAARLRSRRFRVTTGPGWVAAEKGYLRETGNLLFHVALLGLLVAVGVGALYGYRGNVLVVEGDGFSNTVAAYDRYMPGQQVSAESLEPFSFTVGDFRATYIAQGEKAGQPLDFEAALKVTDAPGARERDYVLKVNEPLDVNGTLTYLIDHGYAPTFKITDGSGQVAFDGPVPCLVVQPSTFTSECVIKVPDAKPEQLGLLVGFLPTTVPAGDEWVSVFPGAANPTAQVYGAFAGDLGLNDGRPQSVYEIEPERLKKMKPLLMKADPLAVGKKLDLPGGAGSIEFTGVKEWVALQIAYDPGRMPALVASVVAVVGLVLSLTVHRRRVWVRIRDAAASPEGPDGAPAEDGRPEGVRRQIEVGGLTRTEGGDLSEEFAEIVAALNPGVKDAR</sequence>
<evidence type="ECO:0000313" key="10">
    <source>
        <dbReference type="Proteomes" id="UP001500831"/>
    </source>
</evidence>
<proteinExistence type="predicted"/>
<accession>A0ABP6IEQ1</accession>
<keyword evidence="2 7" id="KW-0812">Transmembrane</keyword>
<feature type="transmembrane region" description="Helical" evidence="7">
    <location>
        <begin position="524"/>
        <end position="543"/>
    </location>
</feature>
<feature type="compositionally biased region" description="Basic and acidic residues" evidence="6">
    <location>
        <begin position="568"/>
        <end position="579"/>
    </location>
</feature>
<evidence type="ECO:0000256" key="3">
    <source>
        <dbReference type="ARBA" id="ARBA00022748"/>
    </source>
</evidence>
<feature type="compositionally biased region" description="Basic and acidic residues" evidence="6">
    <location>
        <begin position="42"/>
        <end position="66"/>
    </location>
</feature>
<feature type="domain" description="ResB-like" evidence="8">
    <location>
        <begin position="110"/>
        <end position="597"/>
    </location>
</feature>
<evidence type="ECO:0000256" key="5">
    <source>
        <dbReference type="ARBA" id="ARBA00023136"/>
    </source>
</evidence>
<dbReference type="Pfam" id="PF05140">
    <property type="entry name" value="ResB"/>
    <property type="match status" value="1"/>
</dbReference>
<feature type="transmembrane region" description="Helical" evidence="7">
    <location>
        <begin position="113"/>
        <end position="130"/>
    </location>
</feature>
<evidence type="ECO:0000256" key="7">
    <source>
        <dbReference type="SAM" id="Phobius"/>
    </source>
</evidence>
<reference evidence="10" key="1">
    <citation type="journal article" date="2019" name="Int. J. Syst. Evol. Microbiol.">
        <title>The Global Catalogue of Microorganisms (GCM) 10K type strain sequencing project: providing services to taxonomists for standard genome sequencing and annotation.</title>
        <authorList>
            <consortium name="The Broad Institute Genomics Platform"/>
            <consortium name="The Broad Institute Genome Sequencing Center for Infectious Disease"/>
            <person name="Wu L."/>
            <person name="Ma J."/>
        </authorList>
    </citation>
    <scope>NUCLEOTIDE SEQUENCE [LARGE SCALE GENOMIC DNA]</scope>
    <source>
        <strain evidence="10">JCM 6242</strain>
    </source>
</reference>
<dbReference type="InterPro" id="IPR007816">
    <property type="entry name" value="ResB-like_domain"/>
</dbReference>
<keyword evidence="5 7" id="KW-0472">Membrane</keyword>
<feature type="transmembrane region" description="Helical" evidence="7">
    <location>
        <begin position="167"/>
        <end position="187"/>
    </location>
</feature>
<keyword evidence="3" id="KW-0201">Cytochrome c-type biogenesis</keyword>
<dbReference type="Proteomes" id="UP001500831">
    <property type="component" value="Unassembled WGS sequence"/>
</dbReference>
<evidence type="ECO:0000256" key="6">
    <source>
        <dbReference type="SAM" id="MobiDB-lite"/>
    </source>
</evidence>
<feature type="region of interest" description="Disordered" evidence="6">
    <location>
        <begin position="557"/>
        <end position="588"/>
    </location>
</feature>
<feature type="compositionally biased region" description="Low complexity" evidence="6">
    <location>
        <begin position="72"/>
        <end position="83"/>
    </location>
</feature>
<evidence type="ECO:0000259" key="8">
    <source>
        <dbReference type="Pfam" id="PF05140"/>
    </source>
</evidence>
<keyword evidence="4 7" id="KW-1133">Transmembrane helix</keyword>
<comment type="caution">
    <text evidence="9">The sequence shown here is derived from an EMBL/GenBank/DDBJ whole genome shotgun (WGS) entry which is preliminary data.</text>
</comment>
<evidence type="ECO:0000313" key="9">
    <source>
        <dbReference type="EMBL" id="GAA2867769.1"/>
    </source>
</evidence>